<feature type="region of interest" description="Disordered" evidence="6">
    <location>
        <begin position="1"/>
        <end position="24"/>
    </location>
</feature>
<dbReference type="Pfam" id="PF01494">
    <property type="entry name" value="FAD_binding_3"/>
    <property type="match status" value="1"/>
</dbReference>
<evidence type="ECO:0000256" key="4">
    <source>
        <dbReference type="ARBA" id="ARBA00022827"/>
    </source>
</evidence>
<keyword evidence="10" id="KW-1185">Reference proteome</keyword>
<sequence length="629" mass="69763">MQFHHHGYVSGDPRIQPAAGVGLDRPEELPDEVDVLIVGTGPAGITLAAQLSQFPDVTTRVIERRPGRLEVGQADGIQARSVETFQAFGFAQRITEEAYRITEMAFWKPNPEQPGDIIRTAVAPDDPSGVSEFPHLIVNQARVQDYFLEFMKNSPTRSRPDYGWEFVGLDIDHDGGEHPVSVTLRRTAGEDEGAERVIRAKFVVGGDGARSKVREAIGRKPVGDQAFHAWGVMDVLADTDFPDIRRKCAIQSHDGGSILHIPREGNHLFRMYVDLGEVPHDDSGKVRLTSQEEVERRANQILHPYTLTVRHVAWRSVYEVGHRVTDRFDDVPAEEVGTRTPRVFIMGDACHTHSAKAGQGMNVSIQDGFNLGWKLGHVLESRAPLSLLDTYSAERQVVAQNLIDFDKEWSSLMAARPDEMADPAELERFYVQTAEFPAGFMTEYTPSLIVGTADHQDLATGFPLGKRFKSAEVTRVCDGNPVHLGHHARADGRWRIYVFAGRDGLDPASETAALGRWLAESPDSPLAATPAGLDRDAWFDVKVIYQQPHLDVDITTVPEVFLPRTGPFQVTDYEKVYAADPRHDLFEARGVDRDGVIVVVRPDQYVAQVLPLTAREELSAFFARASSGA</sequence>
<dbReference type="GO" id="GO:0016709">
    <property type="term" value="F:oxidoreductase activity, acting on paired donors, with incorporation or reduction of molecular oxygen, NAD(P)H as one donor, and incorporation of one atom of oxygen"/>
    <property type="evidence" value="ECO:0007669"/>
    <property type="project" value="UniProtKB-ARBA"/>
</dbReference>
<evidence type="ECO:0000256" key="5">
    <source>
        <dbReference type="ARBA" id="ARBA00023002"/>
    </source>
</evidence>
<dbReference type="RefSeq" id="WP_066211279.1">
    <property type="nucleotide sequence ID" value="NZ_FNSN01000003.1"/>
</dbReference>
<dbReference type="SUPFAM" id="SSF52833">
    <property type="entry name" value="Thioredoxin-like"/>
    <property type="match status" value="1"/>
</dbReference>
<feature type="domain" description="Phenol hydroxylase-like C-terminal dimerisation" evidence="8">
    <location>
        <begin position="442"/>
        <end position="624"/>
    </location>
</feature>
<evidence type="ECO:0000256" key="2">
    <source>
        <dbReference type="ARBA" id="ARBA00007801"/>
    </source>
</evidence>
<dbReference type="InterPro" id="IPR036188">
    <property type="entry name" value="FAD/NAD-bd_sf"/>
</dbReference>
<evidence type="ECO:0000259" key="8">
    <source>
        <dbReference type="Pfam" id="PF07976"/>
    </source>
</evidence>
<dbReference type="STRING" id="156980.SAMN04489745_1349"/>
<evidence type="ECO:0000256" key="1">
    <source>
        <dbReference type="ARBA" id="ARBA00001974"/>
    </source>
</evidence>
<comment type="cofactor">
    <cofactor evidence="1">
        <name>FAD</name>
        <dbReference type="ChEBI" id="CHEBI:57692"/>
    </cofactor>
</comment>
<dbReference type="PANTHER" id="PTHR43004:SF19">
    <property type="entry name" value="BINDING MONOOXYGENASE, PUTATIVE (JCVI)-RELATED"/>
    <property type="match status" value="1"/>
</dbReference>
<dbReference type="Gene3D" id="3.50.50.60">
    <property type="entry name" value="FAD/NAD(P)-binding domain"/>
    <property type="match status" value="1"/>
</dbReference>
<evidence type="ECO:0000313" key="9">
    <source>
        <dbReference type="EMBL" id="SEB82443.1"/>
    </source>
</evidence>
<dbReference type="InterPro" id="IPR050641">
    <property type="entry name" value="RIFMO-like"/>
</dbReference>
<comment type="similarity">
    <text evidence="2">Belongs to the PheA/TfdB FAD monooxygenase family.</text>
</comment>
<keyword evidence="3" id="KW-0285">Flavoprotein</keyword>
<keyword evidence="5" id="KW-0560">Oxidoreductase</keyword>
<organism evidence="9 10">
    <name type="scientific">Arthrobacter woluwensis</name>
    <dbReference type="NCBI Taxonomy" id="156980"/>
    <lineage>
        <taxon>Bacteria</taxon>
        <taxon>Bacillati</taxon>
        <taxon>Actinomycetota</taxon>
        <taxon>Actinomycetes</taxon>
        <taxon>Micrococcales</taxon>
        <taxon>Micrococcaceae</taxon>
        <taxon>Arthrobacter</taxon>
    </lineage>
</organism>
<dbReference type="EMBL" id="FNSN01000003">
    <property type="protein sequence ID" value="SEB82443.1"/>
    <property type="molecule type" value="Genomic_DNA"/>
</dbReference>
<dbReference type="InterPro" id="IPR012941">
    <property type="entry name" value="Phe_hydrox_C_dim_dom"/>
</dbReference>
<dbReference type="SUPFAM" id="SSF51905">
    <property type="entry name" value="FAD/NAD(P)-binding domain"/>
    <property type="match status" value="1"/>
</dbReference>
<dbReference type="Pfam" id="PF07976">
    <property type="entry name" value="Phe_hydrox_dim"/>
    <property type="match status" value="1"/>
</dbReference>
<dbReference type="InterPro" id="IPR002938">
    <property type="entry name" value="FAD-bd"/>
</dbReference>
<evidence type="ECO:0000256" key="6">
    <source>
        <dbReference type="SAM" id="MobiDB-lite"/>
    </source>
</evidence>
<protein>
    <submittedName>
        <fullName evidence="9">Phenol 2-monooxygenase</fullName>
    </submittedName>
</protein>
<name>A0A1H4MHP6_9MICC</name>
<dbReference type="InterPro" id="IPR036249">
    <property type="entry name" value="Thioredoxin-like_sf"/>
</dbReference>
<dbReference type="GO" id="GO:0071949">
    <property type="term" value="F:FAD binding"/>
    <property type="evidence" value="ECO:0007669"/>
    <property type="project" value="InterPro"/>
</dbReference>
<dbReference type="Proteomes" id="UP000182652">
    <property type="component" value="Unassembled WGS sequence"/>
</dbReference>
<accession>A0A1H4MHP6</accession>
<dbReference type="PRINTS" id="PR00420">
    <property type="entry name" value="RNGMNOXGNASE"/>
</dbReference>
<dbReference type="PANTHER" id="PTHR43004">
    <property type="entry name" value="TRK SYSTEM POTASSIUM UPTAKE PROTEIN"/>
    <property type="match status" value="1"/>
</dbReference>
<feature type="domain" description="FAD-binding" evidence="7">
    <location>
        <begin position="32"/>
        <end position="405"/>
    </location>
</feature>
<keyword evidence="4" id="KW-0274">FAD</keyword>
<dbReference type="CDD" id="cd02979">
    <property type="entry name" value="PHOX_C"/>
    <property type="match status" value="1"/>
</dbReference>
<proteinExistence type="inferred from homology"/>
<evidence type="ECO:0000256" key="3">
    <source>
        <dbReference type="ARBA" id="ARBA00022630"/>
    </source>
</evidence>
<keyword evidence="9" id="KW-0503">Monooxygenase</keyword>
<dbReference type="Gene3D" id="3.30.9.10">
    <property type="entry name" value="D-Amino Acid Oxidase, subunit A, domain 2"/>
    <property type="match status" value="1"/>
</dbReference>
<dbReference type="SUPFAM" id="SSF54373">
    <property type="entry name" value="FAD-linked reductases, C-terminal domain"/>
    <property type="match status" value="1"/>
</dbReference>
<dbReference type="Gene3D" id="3.40.30.20">
    <property type="match status" value="1"/>
</dbReference>
<dbReference type="AlphaFoldDB" id="A0A1H4MHP6"/>
<gene>
    <name evidence="9" type="ORF">SAMN04489745_1349</name>
</gene>
<dbReference type="InterPro" id="IPR038220">
    <property type="entry name" value="PHOX_C_sf"/>
</dbReference>
<reference evidence="9 10" key="1">
    <citation type="submission" date="2016-10" db="EMBL/GenBank/DDBJ databases">
        <authorList>
            <person name="de Groot N.N."/>
        </authorList>
    </citation>
    <scope>NUCLEOTIDE SEQUENCE [LARGE SCALE GENOMIC DNA]</scope>
    <source>
        <strain evidence="9 10">DSM 10495</strain>
    </source>
</reference>
<evidence type="ECO:0000259" key="7">
    <source>
        <dbReference type="Pfam" id="PF01494"/>
    </source>
</evidence>
<evidence type="ECO:0000313" key="10">
    <source>
        <dbReference type="Proteomes" id="UP000182652"/>
    </source>
</evidence>
<dbReference type="NCBIfam" id="NF006144">
    <property type="entry name" value="PRK08294.1"/>
    <property type="match status" value="1"/>
</dbReference>